<name>A0ABQ8RYI6_PERAM</name>
<sequence length="246" mass="28132">MAGLCEGGNKPPSSLIASKHHAIRTKLVDALRKLRYTVYEEVHGTADNGSNRRIDIIAISESLSQSMIIDLTISQLLKTDLDLKSDTKKALLMRQLGQEIMRRGVYQRQANCRSGLPMTGYVRERAYASYRSPACNLPSQAGRQRPVSYRNVSGRSAVEKAYNFEISKSKTEIMAFKRKDPAYKKRWIDHYREWIMEGFRSWHGIINYEEDGTLADQESDGVLSRNRPCGLYHEEEEDDDYQSLTS</sequence>
<evidence type="ECO:0000313" key="3">
    <source>
        <dbReference type="Proteomes" id="UP001148838"/>
    </source>
</evidence>
<feature type="compositionally biased region" description="Acidic residues" evidence="1">
    <location>
        <begin position="234"/>
        <end position="246"/>
    </location>
</feature>
<organism evidence="2 3">
    <name type="scientific">Periplaneta americana</name>
    <name type="common">American cockroach</name>
    <name type="synonym">Blatta americana</name>
    <dbReference type="NCBI Taxonomy" id="6978"/>
    <lineage>
        <taxon>Eukaryota</taxon>
        <taxon>Metazoa</taxon>
        <taxon>Ecdysozoa</taxon>
        <taxon>Arthropoda</taxon>
        <taxon>Hexapoda</taxon>
        <taxon>Insecta</taxon>
        <taxon>Pterygota</taxon>
        <taxon>Neoptera</taxon>
        <taxon>Polyneoptera</taxon>
        <taxon>Dictyoptera</taxon>
        <taxon>Blattodea</taxon>
        <taxon>Blattoidea</taxon>
        <taxon>Blattidae</taxon>
        <taxon>Blattinae</taxon>
        <taxon>Periplaneta</taxon>
    </lineage>
</organism>
<proteinExistence type="predicted"/>
<gene>
    <name evidence="2" type="ORF">ANN_26507</name>
</gene>
<protein>
    <submittedName>
        <fullName evidence="2">Uncharacterized protein</fullName>
    </submittedName>
</protein>
<dbReference type="EMBL" id="JAJSOF020000039">
    <property type="protein sequence ID" value="KAJ4426709.1"/>
    <property type="molecule type" value="Genomic_DNA"/>
</dbReference>
<accession>A0ABQ8RYI6</accession>
<evidence type="ECO:0000313" key="2">
    <source>
        <dbReference type="EMBL" id="KAJ4426709.1"/>
    </source>
</evidence>
<feature type="region of interest" description="Disordered" evidence="1">
    <location>
        <begin position="225"/>
        <end position="246"/>
    </location>
</feature>
<reference evidence="2 3" key="1">
    <citation type="journal article" date="2022" name="Allergy">
        <title>Genome assembly and annotation of Periplaneta americana reveal a comprehensive cockroach allergen profile.</title>
        <authorList>
            <person name="Wang L."/>
            <person name="Xiong Q."/>
            <person name="Saelim N."/>
            <person name="Wang L."/>
            <person name="Nong W."/>
            <person name="Wan A.T."/>
            <person name="Shi M."/>
            <person name="Liu X."/>
            <person name="Cao Q."/>
            <person name="Hui J.H.L."/>
            <person name="Sookrung N."/>
            <person name="Leung T.F."/>
            <person name="Tungtrongchitr A."/>
            <person name="Tsui S.K.W."/>
        </authorList>
    </citation>
    <scope>NUCLEOTIDE SEQUENCE [LARGE SCALE GENOMIC DNA]</scope>
    <source>
        <strain evidence="2">PWHHKU_190912</strain>
    </source>
</reference>
<evidence type="ECO:0000256" key="1">
    <source>
        <dbReference type="SAM" id="MobiDB-lite"/>
    </source>
</evidence>
<dbReference type="Proteomes" id="UP001148838">
    <property type="component" value="Unassembled WGS sequence"/>
</dbReference>
<keyword evidence="3" id="KW-1185">Reference proteome</keyword>
<comment type="caution">
    <text evidence="2">The sequence shown here is derived from an EMBL/GenBank/DDBJ whole genome shotgun (WGS) entry which is preliminary data.</text>
</comment>